<gene>
    <name evidence="2" type="ORF">VM1G_11220</name>
</gene>
<dbReference type="InterPro" id="IPR011009">
    <property type="entry name" value="Kinase-like_dom_sf"/>
</dbReference>
<dbReference type="OrthoDB" id="10252171at2759"/>
<evidence type="ECO:0000313" key="2">
    <source>
        <dbReference type="EMBL" id="KUI64426.1"/>
    </source>
</evidence>
<name>A0A194VJV4_CYTMA</name>
<dbReference type="SMR" id="A0A194VJV4"/>
<proteinExistence type="predicted"/>
<evidence type="ECO:0008006" key="4">
    <source>
        <dbReference type="Google" id="ProtNLM"/>
    </source>
</evidence>
<reference evidence="2" key="1">
    <citation type="submission" date="2014-12" db="EMBL/GenBank/DDBJ databases">
        <title>Genome Sequence of Valsa Canker Pathogens Uncovers a Specific Adaption of Colonization on Woody Bark.</title>
        <authorList>
            <person name="Yin Z."/>
            <person name="Liu H."/>
            <person name="Gao X."/>
            <person name="Li Z."/>
            <person name="Song N."/>
            <person name="Ke X."/>
            <person name="Dai Q."/>
            <person name="Wu Y."/>
            <person name="Sun Y."/>
            <person name="Xu J.-R."/>
            <person name="Kang Z.K."/>
            <person name="Wang L."/>
            <person name="Huang L."/>
        </authorList>
    </citation>
    <scope>NUCLEOTIDE SEQUENCE [LARGE SCALE GENOMIC DNA]</scope>
    <source>
        <strain evidence="2">03-8</strain>
    </source>
</reference>
<dbReference type="Gene3D" id="1.10.510.10">
    <property type="entry name" value="Transferase(Phosphotransferase) domain 1"/>
    <property type="match status" value="1"/>
</dbReference>
<organism evidence="2 3">
    <name type="scientific">Cytospora mali</name>
    <name type="common">Apple Valsa canker fungus</name>
    <name type="synonym">Valsa mali</name>
    <dbReference type="NCBI Taxonomy" id="578113"/>
    <lineage>
        <taxon>Eukaryota</taxon>
        <taxon>Fungi</taxon>
        <taxon>Dikarya</taxon>
        <taxon>Ascomycota</taxon>
        <taxon>Pezizomycotina</taxon>
        <taxon>Sordariomycetes</taxon>
        <taxon>Sordariomycetidae</taxon>
        <taxon>Diaporthales</taxon>
        <taxon>Cytosporaceae</taxon>
        <taxon>Cytospora</taxon>
    </lineage>
</organism>
<keyword evidence="3" id="KW-1185">Reference proteome</keyword>
<dbReference type="Proteomes" id="UP000078559">
    <property type="component" value="Unassembled WGS sequence"/>
</dbReference>
<accession>A0A194VJV4</accession>
<dbReference type="AlphaFoldDB" id="A0A194VJV4"/>
<evidence type="ECO:0000256" key="1">
    <source>
        <dbReference type="SAM" id="MobiDB-lite"/>
    </source>
</evidence>
<dbReference type="SUPFAM" id="SSF56112">
    <property type="entry name" value="Protein kinase-like (PK-like)"/>
    <property type="match status" value="1"/>
</dbReference>
<evidence type="ECO:0000313" key="3">
    <source>
        <dbReference type="Proteomes" id="UP000078559"/>
    </source>
</evidence>
<feature type="region of interest" description="Disordered" evidence="1">
    <location>
        <begin position="371"/>
        <end position="390"/>
    </location>
</feature>
<dbReference type="EMBL" id="KN796139">
    <property type="protein sequence ID" value="KUI64426.1"/>
    <property type="molecule type" value="Genomic_DNA"/>
</dbReference>
<protein>
    <recommendedName>
        <fullName evidence="4">Protein kinase domain-containing protein</fullName>
    </recommendedName>
</protein>
<sequence>MDLSCILNHFEPSSVADSAPSSGADDDVIAYMLSPGSPCKPCIVLRASKLPRSYKGFTFGTSRRSSCRIPGKRIRDFHFAIIPSAKDMLQLTDIGGTTVTYDGWETHSCFHRVIAGEHVVSKLAIKIILPNVSFEFVVPYDPPSHERYLKNLSTFYNSMMLKARSLVTIPHKLGSVFLDTATVASSLETQERPSGRQDGAESVFRISRIFRDHLNIINVTSYNGSIVVLEHLPLGQLAGVLDQVGERDRLQAVEQLTRALEFLHRHDITHSAISLESIYIRQLKPFTVVLGGITGVVAHQDDTGRGSRHKAEDIKDLGTVIQDLLGVLEPTNRLELLTESMQQADPNQRPTASKCVLVVIAKVMGVELEASRRGKSVPGPETRWKTGQPKKYARLQPRSQERLARLSMGCP</sequence>